<dbReference type="EMBL" id="FNQK01000016">
    <property type="protein sequence ID" value="SEA52087.1"/>
    <property type="molecule type" value="Genomic_DNA"/>
</dbReference>
<organism evidence="3 4">
    <name type="scientific">Bizionia paragorgiae</name>
    <dbReference type="NCBI Taxonomy" id="283786"/>
    <lineage>
        <taxon>Bacteria</taxon>
        <taxon>Pseudomonadati</taxon>
        <taxon>Bacteroidota</taxon>
        <taxon>Flavobacteriia</taxon>
        <taxon>Flavobacteriales</taxon>
        <taxon>Flavobacteriaceae</taxon>
        <taxon>Bizionia</taxon>
    </lineage>
</organism>
<keyword evidence="2" id="KW-1133">Transmembrane helix</keyword>
<dbReference type="Proteomes" id="UP000198846">
    <property type="component" value="Unassembled WGS sequence"/>
</dbReference>
<keyword evidence="2" id="KW-0472">Membrane</keyword>
<gene>
    <name evidence="3" type="ORF">SAMN04487990_11643</name>
</gene>
<protein>
    <submittedName>
        <fullName evidence="3">Uncharacterized protein</fullName>
    </submittedName>
</protein>
<dbReference type="STRING" id="283786.SAMN04487990_11643"/>
<sequence>MDIKQVKKTSILIILFFLPVIFLLFLYPSTNNYTPLNIVKENVLDVQNLRSNTNPEVVLDDHISVIAFVGNDPESRIKQMSNLRELIYDKFQGFKKFQVVVLASKGSEDSANRLKQELSKYNELKYWHFVFVDNEDAQKLYNNLRSTSNLDATFASDYVFIVDKDLNQRGRLDDRTDREIENNDPIYPLTAYDCNKIAVLKNKMGADDLRVLFTEYREKRKGEFNSSTRRANDLNPDYEKEN</sequence>
<keyword evidence="2" id="KW-0812">Transmembrane</keyword>
<name>A0A1H4BVJ7_BIZPA</name>
<keyword evidence="4" id="KW-1185">Reference proteome</keyword>
<feature type="region of interest" description="Disordered" evidence="1">
    <location>
        <begin position="221"/>
        <end position="242"/>
    </location>
</feature>
<dbReference type="AlphaFoldDB" id="A0A1H4BVJ7"/>
<dbReference type="OrthoDB" id="1437325at2"/>
<dbReference type="RefSeq" id="WP_092135552.1">
    <property type="nucleotide sequence ID" value="NZ_FNQK01000016.1"/>
</dbReference>
<proteinExistence type="predicted"/>
<dbReference type="Gene3D" id="3.40.30.10">
    <property type="entry name" value="Glutaredoxin"/>
    <property type="match status" value="1"/>
</dbReference>
<evidence type="ECO:0000256" key="1">
    <source>
        <dbReference type="SAM" id="MobiDB-lite"/>
    </source>
</evidence>
<evidence type="ECO:0000313" key="3">
    <source>
        <dbReference type="EMBL" id="SEA52087.1"/>
    </source>
</evidence>
<evidence type="ECO:0000256" key="2">
    <source>
        <dbReference type="SAM" id="Phobius"/>
    </source>
</evidence>
<evidence type="ECO:0000313" key="4">
    <source>
        <dbReference type="Proteomes" id="UP000198846"/>
    </source>
</evidence>
<accession>A0A1H4BVJ7</accession>
<feature type="transmembrane region" description="Helical" evidence="2">
    <location>
        <begin position="12"/>
        <end position="30"/>
    </location>
</feature>
<reference evidence="3 4" key="1">
    <citation type="submission" date="2016-10" db="EMBL/GenBank/DDBJ databases">
        <authorList>
            <person name="de Groot N.N."/>
        </authorList>
    </citation>
    <scope>NUCLEOTIDE SEQUENCE [LARGE SCALE GENOMIC DNA]</scope>
    <source>
        <strain evidence="3 4">DSM 23842</strain>
    </source>
</reference>